<sequence>MNTAIFNSWLDWLNGEMVKQNRVVLLIVDNFIAHKVSSRSNVMLHFPPNCTARAMPLDAGIIKTFTDSYKRHLFQRIFERIPIVNGVEDFVMGLTIFDAVDCSIEAWKDVKPSTVVNGFHKCKIASEKWQDAHSEVPAVVPSTHSFAALLVVQNLVSFDDDSV</sequence>
<organism evidence="2 3">
    <name type="scientific">Ramazzottius varieornatus</name>
    <name type="common">Water bear</name>
    <name type="synonym">Tardigrade</name>
    <dbReference type="NCBI Taxonomy" id="947166"/>
    <lineage>
        <taxon>Eukaryota</taxon>
        <taxon>Metazoa</taxon>
        <taxon>Ecdysozoa</taxon>
        <taxon>Tardigrada</taxon>
        <taxon>Eutardigrada</taxon>
        <taxon>Parachela</taxon>
        <taxon>Hypsibioidea</taxon>
        <taxon>Ramazzottiidae</taxon>
        <taxon>Ramazzottius</taxon>
    </lineage>
</organism>
<dbReference type="AlphaFoldDB" id="A0A1D1V6N2"/>
<dbReference type="GO" id="GO:0005634">
    <property type="term" value="C:nucleus"/>
    <property type="evidence" value="ECO:0007669"/>
    <property type="project" value="TreeGrafter"/>
</dbReference>
<dbReference type="Pfam" id="PF03184">
    <property type="entry name" value="DDE_1"/>
    <property type="match status" value="1"/>
</dbReference>
<feature type="domain" description="DDE-1" evidence="1">
    <location>
        <begin position="1"/>
        <end position="119"/>
    </location>
</feature>
<dbReference type="InterPro" id="IPR050863">
    <property type="entry name" value="CenT-Element_Derived"/>
</dbReference>
<evidence type="ECO:0000313" key="3">
    <source>
        <dbReference type="Proteomes" id="UP000186922"/>
    </source>
</evidence>
<proteinExistence type="predicted"/>
<dbReference type="GO" id="GO:0003677">
    <property type="term" value="F:DNA binding"/>
    <property type="evidence" value="ECO:0007669"/>
    <property type="project" value="TreeGrafter"/>
</dbReference>
<comment type="caution">
    <text evidence="2">The sequence shown here is derived from an EMBL/GenBank/DDBJ whole genome shotgun (WGS) entry which is preliminary data.</text>
</comment>
<evidence type="ECO:0000313" key="2">
    <source>
        <dbReference type="EMBL" id="GAU95732.1"/>
    </source>
</evidence>
<reference evidence="2 3" key="1">
    <citation type="journal article" date="2016" name="Nat. Commun.">
        <title>Extremotolerant tardigrade genome and improved radiotolerance of human cultured cells by tardigrade-unique protein.</title>
        <authorList>
            <person name="Hashimoto T."/>
            <person name="Horikawa D.D."/>
            <person name="Saito Y."/>
            <person name="Kuwahara H."/>
            <person name="Kozuka-Hata H."/>
            <person name="Shin-I T."/>
            <person name="Minakuchi Y."/>
            <person name="Ohishi K."/>
            <person name="Motoyama A."/>
            <person name="Aizu T."/>
            <person name="Enomoto A."/>
            <person name="Kondo K."/>
            <person name="Tanaka S."/>
            <person name="Hara Y."/>
            <person name="Koshikawa S."/>
            <person name="Sagara H."/>
            <person name="Miura T."/>
            <person name="Yokobori S."/>
            <person name="Miyagawa K."/>
            <person name="Suzuki Y."/>
            <person name="Kubo T."/>
            <person name="Oyama M."/>
            <person name="Kohara Y."/>
            <person name="Fujiyama A."/>
            <person name="Arakawa K."/>
            <person name="Katayama T."/>
            <person name="Toyoda A."/>
            <person name="Kunieda T."/>
        </authorList>
    </citation>
    <scope>NUCLEOTIDE SEQUENCE [LARGE SCALE GENOMIC DNA]</scope>
    <source>
        <strain evidence="2 3">YOKOZUNA-1</strain>
    </source>
</reference>
<dbReference type="PANTHER" id="PTHR19303">
    <property type="entry name" value="TRANSPOSON"/>
    <property type="match status" value="1"/>
</dbReference>
<name>A0A1D1V6N2_RAMVA</name>
<accession>A0A1D1V6N2</accession>
<dbReference type="OrthoDB" id="9909311at2759"/>
<protein>
    <recommendedName>
        <fullName evidence="1">DDE-1 domain-containing protein</fullName>
    </recommendedName>
</protein>
<dbReference type="STRING" id="947166.A0A1D1V6N2"/>
<gene>
    <name evidence="2" type="primary">RvY_07305-1</name>
    <name evidence="2" type="synonym">RvY_07305.1</name>
    <name evidence="2" type="ORF">RvY_07305</name>
</gene>
<evidence type="ECO:0000259" key="1">
    <source>
        <dbReference type="Pfam" id="PF03184"/>
    </source>
</evidence>
<keyword evidence="3" id="KW-1185">Reference proteome</keyword>
<dbReference type="InterPro" id="IPR004875">
    <property type="entry name" value="DDE_SF_endonuclease_dom"/>
</dbReference>
<dbReference type="PANTHER" id="PTHR19303:SF73">
    <property type="entry name" value="PROTEIN PDC2"/>
    <property type="match status" value="1"/>
</dbReference>
<dbReference type="EMBL" id="BDGG01000003">
    <property type="protein sequence ID" value="GAU95732.1"/>
    <property type="molecule type" value="Genomic_DNA"/>
</dbReference>
<dbReference type="Proteomes" id="UP000186922">
    <property type="component" value="Unassembled WGS sequence"/>
</dbReference>